<proteinExistence type="predicted"/>
<dbReference type="RefSeq" id="XP_046044007.1">
    <property type="nucleotide sequence ID" value="XM_046200201.1"/>
</dbReference>
<comment type="caution">
    <text evidence="2">The sequence shown here is derived from an EMBL/GenBank/DDBJ whole genome shotgun (WGS) entry which is preliminary data.</text>
</comment>
<keyword evidence="3" id="KW-1185">Reference proteome</keyword>
<protein>
    <submittedName>
        <fullName evidence="2">Uncharacterized protein</fullName>
    </submittedName>
</protein>
<dbReference type="EMBL" id="JAGMUX010000019">
    <property type="protein sequence ID" value="KAH7232347.1"/>
    <property type="molecule type" value="Genomic_DNA"/>
</dbReference>
<evidence type="ECO:0000313" key="2">
    <source>
        <dbReference type="EMBL" id="KAH7232347.1"/>
    </source>
</evidence>
<evidence type="ECO:0000256" key="1">
    <source>
        <dbReference type="SAM" id="MobiDB-lite"/>
    </source>
</evidence>
<dbReference type="Proteomes" id="UP000720189">
    <property type="component" value="Unassembled WGS sequence"/>
</dbReference>
<organism evidence="2 3">
    <name type="scientific">Fusarium redolens</name>
    <dbReference type="NCBI Taxonomy" id="48865"/>
    <lineage>
        <taxon>Eukaryota</taxon>
        <taxon>Fungi</taxon>
        <taxon>Dikarya</taxon>
        <taxon>Ascomycota</taxon>
        <taxon>Pezizomycotina</taxon>
        <taxon>Sordariomycetes</taxon>
        <taxon>Hypocreomycetidae</taxon>
        <taxon>Hypocreales</taxon>
        <taxon>Nectriaceae</taxon>
        <taxon>Fusarium</taxon>
        <taxon>Fusarium redolens species complex</taxon>
    </lineage>
</organism>
<reference evidence="2" key="1">
    <citation type="journal article" date="2021" name="Nat. Commun.">
        <title>Genetic determinants of endophytism in the Arabidopsis root mycobiome.</title>
        <authorList>
            <person name="Mesny F."/>
            <person name="Miyauchi S."/>
            <person name="Thiergart T."/>
            <person name="Pickel B."/>
            <person name="Atanasova L."/>
            <person name="Karlsson M."/>
            <person name="Huettel B."/>
            <person name="Barry K.W."/>
            <person name="Haridas S."/>
            <person name="Chen C."/>
            <person name="Bauer D."/>
            <person name="Andreopoulos W."/>
            <person name="Pangilinan J."/>
            <person name="LaButti K."/>
            <person name="Riley R."/>
            <person name="Lipzen A."/>
            <person name="Clum A."/>
            <person name="Drula E."/>
            <person name="Henrissat B."/>
            <person name="Kohler A."/>
            <person name="Grigoriev I.V."/>
            <person name="Martin F.M."/>
            <person name="Hacquard S."/>
        </authorList>
    </citation>
    <scope>NUCLEOTIDE SEQUENCE</scope>
    <source>
        <strain evidence="2">MPI-CAGE-AT-0023</strain>
    </source>
</reference>
<feature type="region of interest" description="Disordered" evidence="1">
    <location>
        <begin position="49"/>
        <end position="74"/>
    </location>
</feature>
<sequence length="155" mass="17631">MASGTTSTNISRALKSCFKTTKCSKNKKRRVHFPSGTLETAAPSEISRKRSFNRAFKRSSAQRGTKEEKQEEAISPEMQELCRLYYYMTPAEQSMTSVQSIDEGCTDGGIYSILEGIINERKALKEKLTEEMFEISQEVWKALGERMRERGQRGV</sequence>
<gene>
    <name evidence="2" type="ORF">BKA55DRAFT_695766</name>
</gene>
<evidence type="ECO:0000313" key="3">
    <source>
        <dbReference type="Proteomes" id="UP000720189"/>
    </source>
</evidence>
<name>A0A9P9JP57_FUSRE</name>
<accession>A0A9P9JP57</accession>
<dbReference type="AlphaFoldDB" id="A0A9P9JP57"/>
<dbReference type="GeneID" id="70230155"/>